<accession>A0ABM9MPH5</accession>
<proteinExistence type="predicted"/>
<keyword evidence="1" id="KW-1133">Transmembrane helix</keyword>
<keyword evidence="1" id="KW-0472">Membrane</keyword>
<evidence type="ECO:0000313" key="2">
    <source>
        <dbReference type="EMBL" id="CAK1230925.1"/>
    </source>
</evidence>
<keyword evidence="1" id="KW-0812">Transmembrane</keyword>
<evidence type="ECO:0000313" key="3">
    <source>
        <dbReference type="Proteomes" id="UP001314262"/>
    </source>
</evidence>
<dbReference type="EMBL" id="CAUZLT010000001">
    <property type="protein sequence ID" value="CAK1230925.1"/>
    <property type="molecule type" value="Genomic_DNA"/>
</dbReference>
<feature type="transmembrane region" description="Helical" evidence="1">
    <location>
        <begin position="99"/>
        <end position="118"/>
    </location>
</feature>
<sequence length="123" mass="14143">MDINSKQYAQLTDNEIILFNAIEEITNHLKDDQDNPVSLSLYLWKMGIQDPLAKDKIIQSTFKLIIESDNPLELTEQDFSKEYSQISDLFLESKTSKNMIIYILTWIGLNVSPIAYAISKNIV</sequence>
<name>A0ABM9MPH5_9LACO</name>
<comment type="caution">
    <text evidence="2">The sequence shown here is derived from an EMBL/GenBank/DDBJ whole genome shotgun (WGS) entry which is preliminary data.</text>
</comment>
<dbReference type="RefSeq" id="WP_203618484.1">
    <property type="nucleotide sequence ID" value="NZ_BOJU01000002.1"/>
</dbReference>
<dbReference type="Proteomes" id="UP001314262">
    <property type="component" value="Unassembled WGS sequence"/>
</dbReference>
<gene>
    <name evidence="2" type="ORF">R53137_KAKDMLNK_00348</name>
</gene>
<evidence type="ECO:0000256" key="1">
    <source>
        <dbReference type="SAM" id="Phobius"/>
    </source>
</evidence>
<protein>
    <submittedName>
        <fullName evidence="2">Uncharacterized protein</fullName>
    </submittedName>
</protein>
<reference evidence="2 3" key="1">
    <citation type="submission" date="2023-10" db="EMBL/GenBank/DDBJ databases">
        <authorList>
            <person name="Botero Cardona J."/>
        </authorList>
    </citation>
    <scope>NUCLEOTIDE SEQUENCE [LARGE SCALE GENOMIC DNA]</scope>
    <source>
        <strain evidence="2 3">R-53137</strain>
    </source>
</reference>
<organism evidence="2 3">
    <name type="scientific">Fructobacillus tropaeoli</name>
    <dbReference type="NCBI Taxonomy" id="709323"/>
    <lineage>
        <taxon>Bacteria</taxon>
        <taxon>Bacillati</taxon>
        <taxon>Bacillota</taxon>
        <taxon>Bacilli</taxon>
        <taxon>Lactobacillales</taxon>
        <taxon>Lactobacillaceae</taxon>
        <taxon>Fructobacillus</taxon>
    </lineage>
</organism>
<keyword evidence="3" id="KW-1185">Reference proteome</keyword>